<accession>A0A1I1EB77</accession>
<dbReference type="RefSeq" id="WP_092540072.1">
    <property type="nucleotide sequence ID" value="NZ_FOKV01000001.1"/>
</dbReference>
<dbReference type="GO" id="GO:0006310">
    <property type="term" value="P:DNA recombination"/>
    <property type="evidence" value="ECO:0007669"/>
    <property type="project" value="UniProtKB-UniRule"/>
</dbReference>
<comment type="function">
    <text evidence="2">Plays an important role in DNA replication, recombination and repair. Binds to ssDNA and to an array of partner proteins to recruit them to their sites of action during DNA metabolism.</text>
</comment>
<dbReference type="NCBIfam" id="TIGR00621">
    <property type="entry name" value="ssb"/>
    <property type="match status" value="1"/>
</dbReference>
<comment type="subunit">
    <text evidence="2">Homotetramer.</text>
</comment>
<dbReference type="GO" id="GO:0009295">
    <property type="term" value="C:nucleoid"/>
    <property type="evidence" value="ECO:0007669"/>
    <property type="project" value="TreeGrafter"/>
</dbReference>
<dbReference type="InterPro" id="IPR012340">
    <property type="entry name" value="NA-bd_OB-fold"/>
</dbReference>
<organism evidence="5 6">
    <name type="scientific">Zunongwangia mangrovi</name>
    <dbReference type="NCBI Taxonomy" id="1334022"/>
    <lineage>
        <taxon>Bacteria</taxon>
        <taxon>Pseudomonadati</taxon>
        <taxon>Bacteroidota</taxon>
        <taxon>Flavobacteriia</taxon>
        <taxon>Flavobacteriales</taxon>
        <taxon>Flavobacteriaceae</taxon>
        <taxon>Zunongwangia</taxon>
    </lineage>
</organism>
<feature type="compositionally biased region" description="Low complexity" evidence="4">
    <location>
        <begin position="117"/>
        <end position="158"/>
    </location>
</feature>
<keyword evidence="2" id="KW-0227">DNA damage</keyword>
<dbReference type="Pfam" id="PF00436">
    <property type="entry name" value="SSB"/>
    <property type="match status" value="1"/>
</dbReference>
<keyword evidence="2" id="KW-0234">DNA repair</keyword>
<sequence length="176" mass="19644">MTGTLNKVMLIGHTGDDVKMHYFEGGGSIGRFPLATNEVYTNRTSGERVNNTEWHNVVVRNKAAEICEKYLKKGDKVYIEGRIKTRKWTDDKGMERYSTEIQCTEFTFLTPKGESNGGNYNSQNASNSQNTQNNSNYPGNSANNNANSNSGYSGNNNNFASQPFNGNDEEEDDLPF</sequence>
<dbReference type="PIRSF" id="PIRSF002070">
    <property type="entry name" value="SSB"/>
    <property type="match status" value="1"/>
</dbReference>
<keyword evidence="6" id="KW-1185">Reference proteome</keyword>
<dbReference type="SUPFAM" id="SSF50249">
    <property type="entry name" value="Nucleic acid-binding proteins"/>
    <property type="match status" value="1"/>
</dbReference>
<evidence type="ECO:0000256" key="3">
    <source>
        <dbReference type="PIRNR" id="PIRNR002070"/>
    </source>
</evidence>
<dbReference type="InterPro" id="IPR011344">
    <property type="entry name" value="ssDNA-bd"/>
</dbReference>
<reference evidence="6" key="1">
    <citation type="submission" date="2016-10" db="EMBL/GenBank/DDBJ databases">
        <authorList>
            <person name="Varghese N."/>
            <person name="Submissions S."/>
        </authorList>
    </citation>
    <scope>NUCLEOTIDE SEQUENCE [LARGE SCALE GENOMIC DNA]</scope>
    <source>
        <strain evidence="6">DSM 24499</strain>
    </source>
</reference>
<comment type="caution">
    <text evidence="2">Lacks conserved residue(s) required for the propagation of feature annotation.</text>
</comment>
<evidence type="ECO:0000256" key="4">
    <source>
        <dbReference type="SAM" id="MobiDB-lite"/>
    </source>
</evidence>
<feature type="region of interest" description="Disordered" evidence="4">
    <location>
        <begin position="112"/>
        <end position="176"/>
    </location>
</feature>
<dbReference type="PANTHER" id="PTHR10302:SF0">
    <property type="entry name" value="SINGLE-STRANDED DNA-BINDING PROTEIN, MITOCHONDRIAL"/>
    <property type="match status" value="1"/>
</dbReference>
<feature type="compositionally biased region" description="Acidic residues" evidence="4">
    <location>
        <begin position="167"/>
        <end position="176"/>
    </location>
</feature>
<dbReference type="Proteomes" id="UP000199438">
    <property type="component" value="Unassembled WGS sequence"/>
</dbReference>
<name>A0A1I1EB77_9FLAO</name>
<dbReference type="EMBL" id="FOKV01000001">
    <property type="protein sequence ID" value="SFB82618.1"/>
    <property type="molecule type" value="Genomic_DNA"/>
</dbReference>
<proteinExistence type="inferred from homology"/>
<evidence type="ECO:0000256" key="2">
    <source>
        <dbReference type="HAMAP-Rule" id="MF_00984"/>
    </source>
</evidence>
<dbReference type="OrthoDB" id="9809878at2"/>
<evidence type="ECO:0000313" key="5">
    <source>
        <dbReference type="EMBL" id="SFB82618.1"/>
    </source>
</evidence>
<keyword evidence="2" id="KW-0235">DNA replication</keyword>
<dbReference type="GO" id="GO:0003697">
    <property type="term" value="F:single-stranded DNA binding"/>
    <property type="evidence" value="ECO:0007669"/>
    <property type="project" value="UniProtKB-UniRule"/>
</dbReference>
<dbReference type="HAMAP" id="MF_00984">
    <property type="entry name" value="SSB"/>
    <property type="match status" value="1"/>
</dbReference>
<dbReference type="CDD" id="cd04496">
    <property type="entry name" value="SSB_OBF"/>
    <property type="match status" value="1"/>
</dbReference>
<dbReference type="GO" id="GO:0006260">
    <property type="term" value="P:DNA replication"/>
    <property type="evidence" value="ECO:0007669"/>
    <property type="project" value="UniProtKB-UniRule"/>
</dbReference>
<gene>
    <name evidence="5" type="ORF">SAMN04487907_101807</name>
</gene>
<evidence type="ECO:0000256" key="1">
    <source>
        <dbReference type="ARBA" id="ARBA00023125"/>
    </source>
</evidence>
<dbReference type="Gene3D" id="2.40.50.140">
    <property type="entry name" value="Nucleic acid-binding proteins"/>
    <property type="match status" value="1"/>
</dbReference>
<keyword evidence="2" id="KW-0233">DNA recombination</keyword>
<dbReference type="STRING" id="1334022.SAMN04487907_101807"/>
<dbReference type="InterPro" id="IPR000424">
    <property type="entry name" value="Primosome_PriB/ssb"/>
</dbReference>
<dbReference type="PANTHER" id="PTHR10302">
    <property type="entry name" value="SINGLE-STRANDED DNA-BINDING PROTEIN"/>
    <property type="match status" value="1"/>
</dbReference>
<keyword evidence="1 2" id="KW-0238">DNA-binding</keyword>
<feature type="short sequence motif" description="Important for interaction with partner proteins" evidence="2">
    <location>
        <begin position="171"/>
        <end position="176"/>
    </location>
</feature>
<dbReference type="PROSITE" id="PS50935">
    <property type="entry name" value="SSB"/>
    <property type="match status" value="1"/>
</dbReference>
<dbReference type="GO" id="GO:0006281">
    <property type="term" value="P:DNA repair"/>
    <property type="evidence" value="ECO:0007669"/>
    <property type="project" value="UniProtKB-UniRule"/>
</dbReference>
<dbReference type="AlphaFoldDB" id="A0A1I1EB77"/>
<protein>
    <recommendedName>
        <fullName evidence="2 3">Single-stranded DNA-binding protein</fullName>
        <shortName evidence="2">SSB</shortName>
    </recommendedName>
</protein>
<evidence type="ECO:0000313" key="6">
    <source>
        <dbReference type="Proteomes" id="UP000199438"/>
    </source>
</evidence>